<feature type="compositionally biased region" description="Basic and acidic residues" evidence="5">
    <location>
        <begin position="518"/>
        <end position="531"/>
    </location>
</feature>
<dbReference type="InterPro" id="IPR043454">
    <property type="entry name" value="NPH3/RPT2-like"/>
</dbReference>
<dbReference type="PANTHER" id="PTHR32370">
    <property type="entry name" value="OS12G0117600 PROTEIN"/>
    <property type="match status" value="1"/>
</dbReference>
<evidence type="ECO:0000313" key="9">
    <source>
        <dbReference type="Proteomes" id="UP001558713"/>
    </source>
</evidence>
<organism evidence="8 9">
    <name type="scientific">Cardamine amara subsp. amara</name>
    <dbReference type="NCBI Taxonomy" id="228776"/>
    <lineage>
        <taxon>Eukaryota</taxon>
        <taxon>Viridiplantae</taxon>
        <taxon>Streptophyta</taxon>
        <taxon>Embryophyta</taxon>
        <taxon>Tracheophyta</taxon>
        <taxon>Spermatophyta</taxon>
        <taxon>Magnoliopsida</taxon>
        <taxon>eudicotyledons</taxon>
        <taxon>Gunneridae</taxon>
        <taxon>Pentapetalae</taxon>
        <taxon>rosids</taxon>
        <taxon>malvids</taxon>
        <taxon>Brassicales</taxon>
        <taxon>Brassicaceae</taxon>
        <taxon>Cardamineae</taxon>
        <taxon>Cardamine</taxon>
    </lineage>
</organism>
<dbReference type="InterPro" id="IPR011333">
    <property type="entry name" value="SKP1/BTB/POZ_sf"/>
</dbReference>
<dbReference type="AlphaFoldDB" id="A0ABD0ZYI9"/>
<reference evidence="8 9" key="1">
    <citation type="submission" date="2024-04" db="EMBL/GenBank/DDBJ databases">
        <title>Genome assembly C_amara_ONT_v2.</title>
        <authorList>
            <person name="Yant L."/>
            <person name="Moore C."/>
            <person name="Slenker M."/>
        </authorList>
    </citation>
    <scope>NUCLEOTIDE SEQUENCE [LARGE SCALE GENOMIC DNA]</scope>
    <source>
        <tissue evidence="8">Leaf</tissue>
    </source>
</reference>
<dbReference type="Pfam" id="PF00651">
    <property type="entry name" value="BTB"/>
    <property type="match status" value="1"/>
</dbReference>
<evidence type="ECO:0000259" key="7">
    <source>
        <dbReference type="PROSITE" id="PS51649"/>
    </source>
</evidence>
<gene>
    <name evidence="8" type="ORF">V5N11_023175</name>
</gene>
<dbReference type="PROSITE" id="PS50097">
    <property type="entry name" value="BTB"/>
    <property type="match status" value="1"/>
</dbReference>
<protein>
    <submittedName>
        <fullName evidence="8">BTB/POZ domain-containing protein NPY3</fullName>
    </submittedName>
</protein>
<dbReference type="PROSITE" id="PS51649">
    <property type="entry name" value="NPH3"/>
    <property type="match status" value="1"/>
</dbReference>
<evidence type="ECO:0000256" key="5">
    <source>
        <dbReference type="SAM" id="MobiDB-lite"/>
    </source>
</evidence>
<dbReference type="EMBL" id="JBANAX010000702">
    <property type="protein sequence ID" value="KAL1196484.1"/>
    <property type="molecule type" value="Genomic_DNA"/>
</dbReference>
<proteinExistence type="inferred from homology"/>
<dbReference type="InterPro" id="IPR000210">
    <property type="entry name" value="BTB/POZ_dom"/>
</dbReference>
<evidence type="ECO:0000256" key="2">
    <source>
        <dbReference type="ARBA" id="ARBA00022553"/>
    </source>
</evidence>
<dbReference type="GO" id="GO:0005829">
    <property type="term" value="C:cytosol"/>
    <property type="evidence" value="ECO:0007669"/>
    <property type="project" value="UniProtKB-ARBA"/>
</dbReference>
<feature type="domain" description="BTB" evidence="6">
    <location>
        <begin position="29"/>
        <end position="100"/>
    </location>
</feature>
<feature type="region of interest" description="Disordered" evidence="5">
    <location>
        <begin position="485"/>
        <end position="533"/>
    </location>
</feature>
<dbReference type="InterPro" id="IPR027356">
    <property type="entry name" value="NPH3_dom"/>
</dbReference>
<accession>A0ABD0ZYI9</accession>
<keyword evidence="9" id="KW-1185">Reference proteome</keyword>
<dbReference type="GO" id="GO:0009958">
    <property type="term" value="P:positive gravitropism"/>
    <property type="evidence" value="ECO:0007669"/>
    <property type="project" value="UniProtKB-ARBA"/>
</dbReference>
<dbReference type="FunFam" id="3.30.710.10:FF:000173">
    <property type="entry name" value="BTB/POZ domain-containing protein NPY2"/>
    <property type="match status" value="1"/>
</dbReference>
<evidence type="ECO:0000256" key="3">
    <source>
        <dbReference type="ARBA" id="ARBA00022786"/>
    </source>
</evidence>
<dbReference type="CDD" id="cd18312">
    <property type="entry name" value="BTB_POZ_NPY3-like"/>
    <property type="match status" value="1"/>
</dbReference>
<evidence type="ECO:0000256" key="1">
    <source>
        <dbReference type="ARBA" id="ARBA00004906"/>
    </source>
</evidence>
<evidence type="ECO:0000313" key="8">
    <source>
        <dbReference type="EMBL" id="KAL1196484.1"/>
    </source>
</evidence>
<feature type="domain" description="NPH3" evidence="7">
    <location>
        <begin position="206"/>
        <end position="481"/>
    </location>
</feature>
<comment type="similarity">
    <text evidence="4">Belongs to the NPH3 family.</text>
</comment>
<keyword evidence="3" id="KW-0833">Ubl conjugation pathway</keyword>
<feature type="compositionally biased region" description="Low complexity" evidence="5">
    <location>
        <begin position="554"/>
        <end position="568"/>
    </location>
</feature>
<keyword evidence="2" id="KW-0597">Phosphoprotein</keyword>
<feature type="region of interest" description="Disordered" evidence="5">
    <location>
        <begin position="547"/>
        <end position="586"/>
    </location>
</feature>
<name>A0ABD0ZYI9_CARAN</name>
<evidence type="ECO:0000256" key="4">
    <source>
        <dbReference type="PROSITE-ProRule" id="PRU00982"/>
    </source>
</evidence>
<dbReference type="Gene3D" id="3.30.710.10">
    <property type="entry name" value="Potassium Channel Kv1.1, Chain A"/>
    <property type="match status" value="1"/>
</dbReference>
<comment type="pathway">
    <text evidence="1">Protein modification; protein ubiquitination.</text>
</comment>
<evidence type="ECO:0000259" key="6">
    <source>
        <dbReference type="PROSITE" id="PS50097"/>
    </source>
</evidence>
<dbReference type="Proteomes" id="UP001558713">
    <property type="component" value="Unassembled WGS sequence"/>
</dbReference>
<dbReference type="SUPFAM" id="SSF54695">
    <property type="entry name" value="POZ domain"/>
    <property type="match status" value="1"/>
</dbReference>
<sequence>MKFMKLGSKPDSFQSDEDCIRYVATELATDVVVSVGNVKFNLHKFPLLSKSARLQKLIATTTTDDEQSDDEIRIPDIPGGPSAFEICAKFCYGMTVTLNAYNVVAVRCAAEYLEMYESIESGNLVYKIEVFLNSSVLRSWKDSIIVLQTTRSYYPWSEDVKIDVRCLESIALKAVVDPARVDWSYTYNRRKLLPPEINNKNGVPRDWWIEDVAELSIDLYKRVITTIRRKVGVLPEVIGEALEVYAAKRIPSFMSQNDEDDMIEHRSLLETLVSLLPSEKQSVSCGFLIKLLKSSVSLDCGEEERKELSRRIGENLEEANMADLLIRAPDGCETVYDIDIVETLIDEFVTTQTKKRDELDCSDNINEGDGFVSGRSKANVAKLIDDYLAEISRIEPNLSPLKFITVAEKVSNFPRSSHDGVYRAIDMFFKQHPGITKSEKKSISRLMDCRKLSPEACAHAVQNERLPLRVVVQILFFEQVRATCPTTKPSLPPSGSHGSSRTTTEEECDSVTATEETTTTRDRTRSSEKTKAKGVVMSRIFSKLWTGKDRDGVGDVSSSDTSESPGSVTTVGDKSTPSTRRRRSSS</sequence>
<dbReference type="Pfam" id="PF03000">
    <property type="entry name" value="NPH3"/>
    <property type="match status" value="1"/>
</dbReference>
<comment type="caution">
    <text evidence="8">The sequence shown here is derived from an EMBL/GenBank/DDBJ whole genome shotgun (WGS) entry which is preliminary data.</text>
</comment>
<dbReference type="GO" id="GO:0005886">
    <property type="term" value="C:plasma membrane"/>
    <property type="evidence" value="ECO:0007669"/>
    <property type="project" value="UniProtKB-ARBA"/>
</dbReference>